<keyword evidence="1" id="KW-0805">Transcription regulation</keyword>
<accession>A0A5C6C8B7</accession>
<dbReference type="GO" id="GO:0003677">
    <property type="term" value="F:DNA binding"/>
    <property type="evidence" value="ECO:0007669"/>
    <property type="project" value="UniProtKB-KW"/>
</dbReference>
<dbReference type="GO" id="GO:0045892">
    <property type="term" value="P:negative regulation of DNA-templated transcription"/>
    <property type="evidence" value="ECO:0007669"/>
    <property type="project" value="InterPro"/>
</dbReference>
<dbReference type="InterPro" id="IPR005650">
    <property type="entry name" value="BlaI_family"/>
</dbReference>
<organism evidence="4 5">
    <name type="scientific">Allorhodopirellula heiligendammensis</name>
    <dbReference type="NCBI Taxonomy" id="2714739"/>
    <lineage>
        <taxon>Bacteria</taxon>
        <taxon>Pseudomonadati</taxon>
        <taxon>Planctomycetota</taxon>
        <taxon>Planctomycetia</taxon>
        <taxon>Pirellulales</taxon>
        <taxon>Pirellulaceae</taxon>
        <taxon>Allorhodopirellula</taxon>
    </lineage>
</organism>
<dbReference type="Gene3D" id="1.10.4040.10">
    <property type="entry name" value="Penicillinase repressor domain"/>
    <property type="match status" value="1"/>
</dbReference>
<sequence>MTALSIMEEKGYVARKKSGGRFEYRVKITKPTTAKRMMRDLVDRLFDGSTASAMINLLESSDLSDQELKDLRDEVKRTQQKGTR</sequence>
<dbReference type="Pfam" id="PF03965">
    <property type="entry name" value="Penicillinase_R"/>
    <property type="match status" value="1"/>
</dbReference>
<name>A0A5C6C8B7_9BACT</name>
<evidence type="ECO:0000313" key="5">
    <source>
        <dbReference type="Proteomes" id="UP000319908"/>
    </source>
</evidence>
<dbReference type="EMBL" id="SJPU01000001">
    <property type="protein sequence ID" value="TWU19761.1"/>
    <property type="molecule type" value="Genomic_DNA"/>
</dbReference>
<reference evidence="4 5" key="1">
    <citation type="journal article" date="2020" name="Antonie Van Leeuwenhoek">
        <title>Rhodopirellula heiligendammensis sp. nov., Rhodopirellula pilleata sp. nov., and Rhodopirellula solitaria sp. nov. isolated from natural or artificial marine surfaces in Northern Germany and California, USA, and emended description of the genus Rhodopirellula.</title>
        <authorList>
            <person name="Kallscheuer N."/>
            <person name="Wiegand S."/>
            <person name="Jogler M."/>
            <person name="Boedeker C."/>
            <person name="Peeters S.H."/>
            <person name="Rast P."/>
            <person name="Heuer A."/>
            <person name="Jetten M.S.M."/>
            <person name="Rohde M."/>
            <person name="Jogler C."/>
        </authorList>
    </citation>
    <scope>NUCLEOTIDE SEQUENCE [LARGE SCALE GENOMIC DNA]</scope>
    <source>
        <strain evidence="4 5">Poly21</strain>
    </source>
</reference>
<comment type="caution">
    <text evidence="4">The sequence shown here is derived from an EMBL/GenBank/DDBJ whole genome shotgun (WGS) entry which is preliminary data.</text>
</comment>
<dbReference type="Proteomes" id="UP000319908">
    <property type="component" value="Unassembled WGS sequence"/>
</dbReference>
<gene>
    <name evidence="4" type="primary">mecI</name>
    <name evidence="4" type="ORF">Poly21_19390</name>
</gene>
<keyword evidence="5" id="KW-1185">Reference proteome</keyword>
<evidence type="ECO:0000256" key="3">
    <source>
        <dbReference type="ARBA" id="ARBA00023163"/>
    </source>
</evidence>
<dbReference type="InterPro" id="IPR036390">
    <property type="entry name" value="WH_DNA-bd_sf"/>
</dbReference>
<keyword evidence="3" id="KW-0804">Transcription</keyword>
<dbReference type="AlphaFoldDB" id="A0A5C6C8B7"/>
<evidence type="ECO:0000313" key="4">
    <source>
        <dbReference type="EMBL" id="TWU19761.1"/>
    </source>
</evidence>
<evidence type="ECO:0000256" key="2">
    <source>
        <dbReference type="ARBA" id="ARBA00023125"/>
    </source>
</evidence>
<keyword evidence="2" id="KW-0238">DNA-binding</keyword>
<proteinExistence type="predicted"/>
<evidence type="ECO:0000256" key="1">
    <source>
        <dbReference type="ARBA" id="ARBA00023015"/>
    </source>
</evidence>
<protein>
    <submittedName>
        <fullName evidence="4">Methicillin resistance regulatory protein MecI</fullName>
    </submittedName>
</protein>
<dbReference type="SUPFAM" id="SSF46785">
    <property type="entry name" value="Winged helix' DNA-binding domain"/>
    <property type="match status" value="1"/>
</dbReference>